<name>A0ABS9TBW5_9PSEU</name>
<dbReference type="RefSeq" id="WP_241036008.1">
    <property type="nucleotide sequence ID" value="NZ_BAAAJF010000078.1"/>
</dbReference>
<protein>
    <submittedName>
        <fullName evidence="1">Uncharacterized protein</fullName>
    </submittedName>
</protein>
<gene>
    <name evidence="1" type="ORF">MMF94_09920</name>
</gene>
<dbReference type="InterPro" id="IPR045428">
    <property type="entry name" value="EACC1"/>
</dbReference>
<organism evidence="1 2">
    <name type="scientific">Pseudonocardia alaniniphila</name>
    <dbReference type="NCBI Taxonomy" id="75291"/>
    <lineage>
        <taxon>Bacteria</taxon>
        <taxon>Bacillati</taxon>
        <taxon>Actinomycetota</taxon>
        <taxon>Actinomycetes</taxon>
        <taxon>Pseudonocardiales</taxon>
        <taxon>Pseudonocardiaceae</taxon>
        <taxon>Pseudonocardia</taxon>
    </lineage>
</organism>
<dbReference type="Pfam" id="PF19953">
    <property type="entry name" value="EACC1"/>
    <property type="match status" value="1"/>
</dbReference>
<proteinExistence type="predicted"/>
<evidence type="ECO:0000313" key="1">
    <source>
        <dbReference type="EMBL" id="MCH6165997.1"/>
    </source>
</evidence>
<evidence type="ECO:0000313" key="2">
    <source>
        <dbReference type="Proteomes" id="UP001299970"/>
    </source>
</evidence>
<keyword evidence="2" id="KW-1185">Reference proteome</keyword>
<sequence>MSEPQEAQARIHLTESDAHALSAWLNRAGHFRGLVDVSTCVPGRGGSTCMVDVVIVLVGSRMLALLVSKIYDWIAVQRDAKSVTATYTSPGGRPLEIEVDRSDDRSQLIDRVRRLVESGEARA</sequence>
<dbReference type="Proteomes" id="UP001299970">
    <property type="component" value="Unassembled WGS sequence"/>
</dbReference>
<accession>A0ABS9TBW5</accession>
<reference evidence="1 2" key="1">
    <citation type="submission" date="2022-03" db="EMBL/GenBank/DDBJ databases">
        <title>Pseudonocardia alaer sp. nov., a novel actinomycete isolated from reed forest soil.</title>
        <authorList>
            <person name="Wang L."/>
        </authorList>
    </citation>
    <scope>NUCLEOTIDE SEQUENCE [LARGE SCALE GENOMIC DNA]</scope>
    <source>
        <strain evidence="1 2">Y-16303</strain>
    </source>
</reference>
<comment type="caution">
    <text evidence="1">The sequence shown here is derived from an EMBL/GenBank/DDBJ whole genome shotgun (WGS) entry which is preliminary data.</text>
</comment>
<dbReference type="EMBL" id="JAKXMK010000007">
    <property type="protein sequence ID" value="MCH6165997.1"/>
    <property type="molecule type" value="Genomic_DNA"/>
</dbReference>